<feature type="compositionally biased region" description="Polar residues" evidence="1">
    <location>
        <begin position="583"/>
        <end position="606"/>
    </location>
</feature>
<evidence type="ECO:0000313" key="3">
    <source>
        <dbReference type="Proteomes" id="UP000321907"/>
    </source>
</evidence>
<dbReference type="Gene3D" id="2.120.10.30">
    <property type="entry name" value="TolB, C-terminal domain"/>
    <property type="match status" value="1"/>
</dbReference>
<dbReference type="EMBL" id="VOXD01000020">
    <property type="protein sequence ID" value="TXF88668.1"/>
    <property type="molecule type" value="Genomic_DNA"/>
</dbReference>
<dbReference type="RefSeq" id="WP_147931271.1">
    <property type="nucleotide sequence ID" value="NZ_VOXD01000020.1"/>
</dbReference>
<evidence type="ECO:0000256" key="1">
    <source>
        <dbReference type="SAM" id="MobiDB-lite"/>
    </source>
</evidence>
<name>A0A5C7FTC0_9BACT</name>
<feature type="compositionally biased region" description="Polar residues" evidence="1">
    <location>
        <begin position="440"/>
        <end position="452"/>
    </location>
</feature>
<organism evidence="2 3">
    <name type="scientific">Neolewinella aurantiaca</name>
    <dbReference type="NCBI Taxonomy" id="2602767"/>
    <lineage>
        <taxon>Bacteria</taxon>
        <taxon>Pseudomonadati</taxon>
        <taxon>Bacteroidota</taxon>
        <taxon>Saprospiria</taxon>
        <taxon>Saprospirales</taxon>
        <taxon>Lewinellaceae</taxon>
        <taxon>Neolewinella</taxon>
    </lineage>
</organism>
<dbReference type="InterPro" id="IPR011042">
    <property type="entry name" value="6-blade_b-propeller_TolB-like"/>
</dbReference>
<sequence length="725" mass="78832">MPNLNHTISLIFLIFMTCSGLGAQVMISQQGLEAPQEKDPVLRADGQVLFFTRPNFENNKGTDNAADIWITNRNADGSWGRALNPGSPINSFAHDRALAISPDGNRLAVLRTGAVSYIDLLETSGRNWRVLDTWTLPDDVAPRYDLTFDPNGQQLIYSAYDQGNLNLFRREALPNGLWASPEAIKELNGPGNETGPNLAADGRTLYFQRDGNRWFNQTSPGGQPRPVAIPGSVTQFSPALNGRQIIAVVKVGSAGDHLQLLSAEAADLPPAGEVVLGQLHAPPPLGEDLSRITLNTGESLSVRPDILQRYAVFLRTDESLVGAAAGGQTSTGELATTQGVRSPASDRSRIEAGIARRQRELDRLDRDRRKFDLVAPKTEDPELAALRSQYREVSGDTLPPATTAKGTDTRYAAELSELERMKAKFRRQQNEKLEQRNRGSHNWSAKGTTPQPATAAPEVPSIGDSYRPIDPAGVAAARERAYQDSLRLAAEIRAGLQRDKSPRVYERDTWENEVRQGLPRKEPLSPAEVTRLDADYQRKLSELEALRAELHRLDGTTPTNTQPAVSAPPTGQRWSAKGDPYNRTATPQSYGQPSAGTTSQRTAPNQYSAAASGSYNSGAATTKPGGAPMPAGISFIPNTAYPDSRGYTGLDQLMGLIQQSTSVLEIRVHTPLDLDPRAAQLLSEERATTIRNFLNSKGIPAANYKVIGFGNNITGQQGERVEVVR</sequence>
<proteinExistence type="predicted"/>
<gene>
    <name evidence="2" type="ORF">FUA23_13455</name>
</gene>
<feature type="region of interest" description="Disordered" evidence="1">
    <location>
        <begin position="553"/>
        <end position="616"/>
    </location>
</feature>
<dbReference type="Gene3D" id="3.30.1330.60">
    <property type="entry name" value="OmpA-like domain"/>
    <property type="match status" value="1"/>
</dbReference>
<feature type="compositionally biased region" description="Low complexity" evidence="1">
    <location>
        <begin position="607"/>
        <end position="616"/>
    </location>
</feature>
<evidence type="ECO:0000313" key="2">
    <source>
        <dbReference type="EMBL" id="TXF88668.1"/>
    </source>
</evidence>
<feature type="region of interest" description="Disordered" evidence="1">
    <location>
        <begin position="426"/>
        <end position="466"/>
    </location>
</feature>
<dbReference type="InterPro" id="IPR011659">
    <property type="entry name" value="WD40"/>
</dbReference>
<keyword evidence="3" id="KW-1185">Reference proteome</keyword>
<reference evidence="2 3" key="1">
    <citation type="submission" date="2019-08" db="EMBL/GenBank/DDBJ databases">
        <title>Lewinella sp. strain SSH13 Genome sequencing and assembly.</title>
        <authorList>
            <person name="Kim I."/>
        </authorList>
    </citation>
    <scope>NUCLEOTIDE SEQUENCE [LARGE SCALE GENOMIC DNA]</scope>
    <source>
        <strain evidence="2 3">SSH13</strain>
    </source>
</reference>
<dbReference type="AlphaFoldDB" id="A0A5C7FTC0"/>
<dbReference type="SUPFAM" id="SSF103088">
    <property type="entry name" value="OmpA-like"/>
    <property type="match status" value="1"/>
</dbReference>
<dbReference type="OrthoDB" id="1489706at2"/>
<dbReference type="Proteomes" id="UP000321907">
    <property type="component" value="Unassembled WGS sequence"/>
</dbReference>
<dbReference type="SUPFAM" id="SSF69304">
    <property type="entry name" value="Tricorn protease N-terminal domain"/>
    <property type="match status" value="1"/>
</dbReference>
<comment type="caution">
    <text evidence="2">The sequence shown here is derived from an EMBL/GenBank/DDBJ whole genome shotgun (WGS) entry which is preliminary data.</text>
</comment>
<dbReference type="InterPro" id="IPR036737">
    <property type="entry name" value="OmpA-like_sf"/>
</dbReference>
<protein>
    <submittedName>
        <fullName evidence="2">OmpA family protein</fullName>
    </submittedName>
</protein>
<accession>A0A5C7FTC0</accession>
<dbReference type="Pfam" id="PF07676">
    <property type="entry name" value="PD40"/>
    <property type="match status" value="2"/>
</dbReference>
<feature type="compositionally biased region" description="Basic and acidic residues" evidence="1">
    <location>
        <begin position="426"/>
        <end position="437"/>
    </location>
</feature>